<dbReference type="Gene3D" id="1.10.3210.10">
    <property type="entry name" value="Hypothetical protein af1432"/>
    <property type="match status" value="1"/>
</dbReference>
<name>A0A1L8RAK0_9ENTE</name>
<dbReference type="InterPro" id="IPR006674">
    <property type="entry name" value="HD_domain"/>
</dbReference>
<comment type="caution">
    <text evidence="2">The sequence shown here is derived from an EMBL/GenBank/DDBJ whole genome shotgun (WGS) entry which is preliminary data.</text>
</comment>
<dbReference type="CDD" id="cd00077">
    <property type="entry name" value="HDc"/>
    <property type="match status" value="1"/>
</dbReference>
<dbReference type="STRING" id="317010.RU96_GL000224"/>
<dbReference type="NCBIfam" id="TIGR00277">
    <property type="entry name" value="HDIG"/>
    <property type="match status" value="1"/>
</dbReference>
<reference evidence="2 3" key="1">
    <citation type="submission" date="2014-12" db="EMBL/GenBank/DDBJ databases">
        <title>Draft genome sequences of 29 type strains of Enterococci.</title>
        <authorList>
            <person name="Zhong Z."/>
            <person name="Sun Z."/>
            <person name="Liu W."/>
            <person name="Zhang W."/>
            <person name="Zhang H."/>
        </authorList>
    </citation>
    <scope>NUCLEOTIDE SEQUENCE [LARGE SCALE GENOMIC DNA]</scope>
    <source>
        <strain evidence="2 3">DSM 21207</strain>
    </source>
</reference>
<accession>A0A1L8RAK0</accession>
<dbReference type="InterPro" id="IPR003607">
    <property type="entry name" value="HD/PDEase_dom"/>
</dbReference>
<proteinExistence type="predicted"/>
<dbReference type="SMART" id="SM00471">
    <property type="entry name" value="HDc"/>
    <property type="match status" value="1"/>
</dbReference>
<gene>
    <name evidence="2" type="ORF">RU96_GL000224</name>
</gene>
<evidence type="ECO:0000259" key="1">
    <source>
        <dbReference type="SMART" id="SM00471"/>
    </source>
</evidence>
<dbReference type="Proteomes" id="UP000182835">
    <property type="component" value="Unassembled WGS sequence"/>
</dbReference>
<dbReference type="EMBL" id="JXKG01000001">
    <property type="protein sequence ID" value="OJG16757.1"/>
    <property type="molecule type" value="Genomic_DNA"/>
</dbReference>
<evidence type="ECO:0000313" key="3">
    <source>
        <dbReference type="Proteomes" id="UP000182835"/>
    </source>
</evidence>
<dbReference type="Pfam" id="PF01966">
    <property type="entry name" value="HD"/>
    <property type="match status" value="1"/>
</dbReference>
<dbReference type="AlphaFoldDB" id="A0A1L8RAK0"/>
<organism evidence="2 3">
    <name type="scientific">Enterococcus canintestini</name>
    <dbReference type="NCBI Taxonomy" id="317010"/>
    <lineage>
        <taxon>Bacteria</taxon>
        <taxon>Bacillati</taxon>
        <taxon>Bacillota</taxon>
        <taxon>Bacilli</taxon>
        <taxon>Lactobacillales</taxon>
        <taxon>Enterococcaceae</taxon>
        <taxon>Enterococcus</taxon>
    </lineage>
</organism>
<dbReference type="SUPFAM" id="SSF109604">
    <property type="entry name" value="HD-domain/PDEase-like"/>
    <property type="match status" value="1"/>
</dbReference>
<protein>
    <submittedName>
        <fullName evidence="2">HD protein</fullName>
    </submittedName>
</protein>
<feature type="domain" description="HD/PDEase" evidence="1">
    <location>
        <begin position="39"/>
        <end position="156"/>
    </location>
</feature>
<dbReference type="InterPro" id="IPR006675">
    <property type="entry name" value="HDIG_dom"/>
</dbReference>
<evidence type="ECO:0000313" key="2">
    <source>
        <dbReference type="EMBL" id="OJG16757.1"/>
    </source>
</evidence>
<sequence length="172" mass="20146">MAIYYMTENWRKDSEYMSYVADLLATPEVQKLSQYKQHVNSTRLEHSISVSYYSYKLAKKWGANAKATARAGLLHDLFYYDWRTTKFDEGSHAYMHPRIAIKNAEKITELSPLEKDIILKHMWGATIAPPKYKESYIVTMVDKYCAIKEASEPMTKSMRLRFNHLFGRKNSI</sequence>